<dbReference type="Pfam" id="PF04012">
    <property type="entry name" value="PspA_IM30"/>
    <property type="match status" value="1"/>
</dbReference>
<dbReference type="EMBL" id="BAAAZD010000001">
    <property type="protein sequence ID" value="GAA4003417.1"/>
    <property type="molecule type" value="Genomic_DNA"/>
</dbReference>
<evidence type="ECO:0000256" key="2">
    <source>
        <dbReference type="SAM" id="Coils"/>
    </source>
</evidence>
<proteinExistence type="inferred from homology"/>
<comment type="similarity">
    <text evidence="1">Belongs to the PspA/Vipp/IM30 family.</text>
</comment>
<dbReference type="InterPro" id="IPR007157">
    <property type="entry name" value="PspA_VIPP1"/>
</dbReference>
<evidence type="ECO:0000256" key="1">
    <source>
        <dbReference type="ARBA" id="ARBA00043985"/>
    </source>
</evidence>
<evidence type="ECO:0000313" key="3">
    <source>
        <dbReference type="EMBL" id="GAA4003417.1"/>
    </source>
</evidence>
<keyword evidence="4" id="KW-1185">Reference proteome</keyword>
<sequence length="231" mass="25111">MGLVEMAESVFARVRRLLSARIEDTVDQMETNGGDTVMREAIREVDRAIDEVRGQREASMARRLQAAKQQAMVEKRIAELGEKARFAIAEGREDLAEAALTRQVDFETEIGKLVAVQQSTTTEEAKLEDSLASLRSRKSQMEDALRAYTEAQAEAGLGGDKGFELQRTTERKVEQAEAAFDRAMGGAGGVNFTRADAKTINAVAELDSMQKSASVKDRLAALKAEAAGKAA</sequence>
<gene>
    <name evidence="3" type="ORF">GCM10022211_13830</name>
</gene>
<evidence type="ECO:0008006" key="5">
    <source>
        <dbReference type="Google" id="ProtNLM"/>
    </source>
</evidence>
<reference evidence="4" key="1">
    <citation type="journal article" date="2019" name="Int. J. Syst. Evol. Microbiol.">
        <title>The Global Catalogue of Microorganisms (GCM) 10K type strain sequencing project: providing services to taxonomists for standard genome sequencing and annotation.</title>
        <authorList>
            <consortium name="The Broad Institute Genomics Platform"/>
            <consortium name="The Broad Institute Genome Sequencing Center for Infectious Disease"/>
            <person name="Wu L."/>
            <person name="Ma J."/>
        </authorList>
    </citation>
    <scope>NUCLEOTIDE SEQUENCE [LARGE SCALE GENOMIC DNA]</scope>
    <source>
        <strain evidence="4">JCM 16603</strain>
    </source>
</reference>
<dbReference type="Proteomes" id="UP001501310">
    <property type="component" value="Unassembled WGS sequence"/>
</dbReference>
<name>A0ABP7RWY5_9SPHN</name>
<accession>A0ABP7RWY5</accession>
<feature type="coiled-coil region" evidence="2">
    <location>
        <begin position="124"/>
        <end position="154"/>
    </location>
</feature>
<evidence type="ECO:0000313" key="4">
    <source>
        <dbReference type="Proteomes" id="UP001501310"/>
    </source>
</evidence>
<comment type="caution">
    <text evidence="3">The sequence shown here is derived from an EMBL/GenBank/DDBJ whole genome shotgun (WGS) entry which is preliminary data.</text>
</comment>
<organism evidence="3 4">
    <name type="scientific">Sphingomonas humi</name>
    <dbReference type="NCBI Taxonomy" id="335630"/>
    <lineage>
        <taxon>Bacteria</taxon>
        <taxon>Pseudomonadati</taxon>
        <taxon>Pseudomonadota</taxon>
        <taxon>Alphaproteobacteria</taxon>
        <taxon>Sphingomonadales</taxon>
        <taxon>Sphingomonadaceae</taxon>
        <taxon>Sphingomonas</taxon>
    </lineage>
</organism>
<keyword evidence="2" id="KW-0175">Coiled coil</keyword>
<protein>
    <recommendedName>
        <fullName evidence="5">PspA/IM30 family protein</fullName>
    </recommendedName>
</protein>